<evidence type="ECO:0000313" key="2">
    <source>
        <dbReference type="Proteomes" id="UP001595818"/>
    </source>
</evidence>
<dbReference type="PROSITE" id="PS51257">
    <property type="entry name" value="PROKAR_LIPOPROTEIN"/>
    <property type="match status" value="1"/>
</dbReference>
<accession>A0ABV9SVH1</accession>
<comment type="caution">
    <text evidence="1">The sequence shown here is derived from an EMBL/GenBank/DDBJ whole genome shotgun (WGS) entry which is preliminary data.</text>
</comment>
<dbReference type="EMBL" id="JBHSJJ010000001">
    <property type="protein sequence ID" value="MFC4870375.1"/>
    <property type="molecule type" value="Genomic_DNA"/>
</dbReference>
<reference evidence="2" key="1">
    <citation type="journal article" date="2019" name="Int. J. Syst. Evol. Microbiol.">
        <title>The Global Catalogue of Microorganisms (GCM) 10K type strain sequencing project: providing services to taxonomists for standard genome sequencing and annotation.</title>
        <authorList>
            <consortium name="The Broad Institute Genomics Platform"/>
            <consortium name="The Broad Institute Genome Sequencing Center for Infectious Disease"/>
            <person name="Wu L."/>
            <person name="Ma J."/>
        </authorList>
    </citation>
    <scope>NUCLEOTIDE SEQUENCE [LARGE SCALE GENOMIC DNA]</scope>
    <source>
        <strain evidence="2">CGMCC 4.7466</strain>
    </source>
</reference>
<evidence type="ECO:0000313" key="1">
    <source>
        <dbReference type="EMBL" id="MFC4870375.1"/>
    </source>
</evidence>
<name>A0ABV9SVH1_9BACT</name>
<gene>
    <name evidence="1" type="ORF">ACFPFU_01670</name>
</gene>
<dbReference type="RefSeq" id="WP_377060855.1">
    <property type="nucleotide sequence ID" value="NZ_JBHSJJ010000001.1"/>
</dbReference>
<organism evidence="1 2">
    <name type="scientific">Negadavirga shengliensis</name>
    <dbReference type="NCBI Taxonomy" id="1389218"/>
    <lineage>
        <taxon>Bacteria</taxon>
        <taxon>Pseudomonadati</taxon>
        <taxon>Bacteroidota</taxon>
        <taxon>Cytophagia</taxon>
        <taxon>Cytophagales</taxon>
        <taxon>Cyclobacteriaceae</taxon>
        <taxon>Negadavirga</taxon>
    </lineage>
</organism>
<keyword evidence="2" id="KW-1185">Reference proteome</keyword>
<sequence length="210" mass="23285">MRKLFNPIAGVLLLGLFLGGCGNDDGTEGLAGDENLNKKNHFKVGNTEYELADGSLENYGEDVYGEWHEGYNLDLLLVSKNLKITQNEDGGMDVTGSGNAIYFELFTSEGSSLDNGDYEHGAADFFPVGTYDYASYYVDVNTEEEEDSDVRISSGKVTVKRDGQEYELTIDCKDEDGKTVTGYYKGTLQYFDYTSGSASSRILFHPKKRR</sequence>
<protein>
    <recommendedName>
        <fullName evidence="3">Lipoprotein</fullName>
    </recommendedName>
</protein>
<dbReference type="Proteomes" id="UP001595818">
    <property type="component" value="Unassembled WGS sequence"/>
</dbReference>
<proteinExistence type="predicted"/>
<evidence type="ECO:0008006" key="3">
    <source>
        <dbReference type="Google" id="ProtNLM"/>
    </source>
</evidence>